<accession>A0A183K4D8</accession>
<dbReference type="EMBL" id="UZAK01033455">
    <property type="protein sequence ID" value="VDP37403.1"/>
    <property type="molecule type" value="Genomic_DNA"/>
</dbReference>
<evidence type="ECO:0000313" key="3">
    <source>
        <dbReference type="WBParaSite" id="SCUD_0000985801-mRNA-1"/>
    </source>
</evidence>
<evidence type="ECO:0000313" key="2">
    <source>
        <dbReference type="Proteomes" id="UP000279833"/>
    </source>
</evidence>
<name>A0A183K4D8_9TREM</name>
<evidence type="ECO:0000313" key="1">
    <source>
        <dbReference type="EMBL" id="VDP37403.1"/>
    </source>
</evidence>
<organism evidence="3">
    <name type="scientific">Schistosoma curassoni</name>
    <dbReference type="NCBI Taxonomy" id="6186"/>
    <lineage>
        <taxon>Eukaryota</taxon>
        <taxon>Metazoa</taxon>
        <taxon>Spiralia</taxon>
        <taxon>Lophotrochozoa</taxon>
        <taxon>Platyhelminthes</taxon>
        <taxon>Trematoda</taxon>
        <taxon>Digenea</taxon>
        <taxon>Strigeidida</taxon>
        <taxon>Schistosomatoidea</taxon>
        <taxon>Schistosomatidae</taxon>
        <taxon>Schistosoma</taxon>
    </lineage>
</organism>
<dbReference type="WBParaSite" id="SCUD_0000985801-mRNA-1">
    <property type="protein sequence ID" value="SCUD_0000985801-mRNA-1"/>
    <property type="gene ID" value="SCUD_0000985801"/>
</dbReference>
<protein>
    <submittedName>
        <fullName evidence="3">BH4_AAA_HYDROXYL_2 domain-containing protein</fullName>
    </submittedName>
</protein>
<reference evidence="3" key="1">
    <citation type="submission" date="2016-06" db="UniProtKB">
        <authorList>
            <consortium name="WormBaseParasite"/>
        </authorList>
    </citation>
    <scope>IDENTIFICATION</scope>
</reference>
<dbReference type="Proteomes" id="UP000279833">
    <property type="component" value="Unassembled WGS sequence"/>
</dbReference>
<proteinExistence type="predicted"/>
<reference evidence="1 2" key="2">
    <citation type="submission" date="2018-11" db="EMBL/GenBank/DDBJ databases">
        <authorList>
            <consortium name="Pathogen Informatics"/>
        </authorList>
    </citation>
    <scope>NUCLEOTIDE SEQUENCE [LARGE SCALE GENOMIC DNA]</scope>
    <source>
        <strain evidence="1">Dakar</strain>
        <strain evidence="2">Dakar, Senegal</strain>
    </source>
</reference>
<dbReference type="AlphaFoldDB" id="A0A183K4D8"/>
<keyword evidence="2" id="KW-1185">Reference proteome</keyword>
<sequence>MARLTGIAQIGEFFWELFSGVIFLGRYLQASLFKSSAFAQSCLHP</sequence>
<gene>
    <name evidence="1" type="ORF">SCUD_LOCUS9858</name>
</gene>